<dbReference type="AlphaFoldDB" id="A0A0J1GVS3"/>
<evidence type="ECO:0008006" key="5">
    <source>
        <dbReference type="Google" id="ProtNLM"/>
    </source>
</evidence>
<keyword evidence="2" id="KW-0732">Signal</keyword>
<organism evidence="3 4">
    <name type="scientific">Photobacterium aquae</name>
    <dbReference type="NCBI Taxonomy" id="1195763"/>
    <lineage>
        <taxon>Bacteria</taxon>
        <taxon>Pseudomonadati</taxon>
        <taxon>Pseudomonadota</taxon>
        <taxon>Gammaproteobacteria</taxon>
        <taxon>Vibrionales</taxon>
        <taxon>Vibrionaceae</taxon>
        <taxon>Photobacterium</taxon>
    </lineage>
</organism>
<evidence type="ECO:0000256" key="1">
    <source>
        <dbReference type="SAM" id="MobiDB-lite"/>
    </source>
</evidence>
<feature type="chain" id="PRO_5005252124" description="Lipoprotein" evidence="2">
    <location>
        <begin position="22"/>
        <end position="111"/>
    </location>
</feature>
<feature type="signal peptide" evidence="2">
    <location>
        <begin position="1"/>
        <end position="21"/>
    </location>
</feature>
<dbReference type="PATRIC" id="fig|1195763.3.peg.3794"/>
<dbReference type="RefSeq" id="WP_047880245.1">
    <property type="nucleotide sequence ID" value="NZ_LDOT01000026.1"/>
</dbReference>
<accession>A0A0J1GVS3</accession>
<dbReference type="PROSITE" id="PS51257">
    <property type="entry name" value="PROKAR_LIPOPROTEIN"/>
    <property type="match status" value="1"/>
</dbReference>
<name>A0A0J1GVS3_9GAMM</name>
<keyword evidence="4" id="KW-1185">Reference proteome</keyword>
<evidence type="ECO:0000313" key="3">
    <source>
        <dbReference type="EMBL" id="KLV03818.1"/>
    </source>
</evidence>
<feature type="compositionally biased region" description="Polar residues" evidence="1">
    <location>
        <begin position="28"/>
        <end position="59"/>
    </location>
</feature>
<dbReference type="EMBL" id="LDOT01000026">
    <property type="protein sequence ID" value="KLV03818.1"/>
    <property type="molecule type" value="Genomic_DNA"/>
</dbReference>
<proteinExistence type="predicted"/>
<dbReference type="Proteomes" id="UP000036097">
    <property type="component" value="Unassembled WGS sequence"/>
</dbReference>
<sequence>MKRMPLYIVTLLASMVLVACKEPPKENTPAQPDQQVQDTHQPDSQGQGDQALDTTSQSEAPVGADEDAHGCKGSAGYQWCAKTEQCERPWELSEKEGIENTEEAFAKYCGH</sequence>
<feature type="region of interest" description="Disordered" evidence="1">
    <location>
        <begin position="23"/>
        <end position="71"/>
    </location>
</feature>
<protein>
    <recommendedName>
        <fullName evidence="5">Lipoprotein</fullName>
    </recommendedName>
</protein>
<comment type="caution">
    <text evidence="3">The sequence shown here is derived from an EMBL/GenBank/DDBJ whole genome shotgun (WGS) entry which is preliminary data.</text>
</comment>
<reference evidence="3 4" key="1">
    <citation type="submission" date="2015-05" db="EMBL/GenBank/DDBJ databases">
        <title>Photobacterium galathea sp. nov.</title>
        <authorList>
            <person name="Machado H."/>
            <person name="Gram L."/>
        </authorList>
    </citation>
    <scope>NUCLEOTIDE SEQUENCE [LARGE SCALE GENOMIC DNA]</scope>
    <source>
        <strain evidence="3 4">CGMCC 1.12159</strain>
    </source>
</reference>
<evidence type="ECO:0000256" key="2">
    <source>
        <dbReference type="SAM" id="SignalP"/>
    </source>
</evidence>
<gene>
    <name evidence="3" type="ORF">ABT56_17760</name>
</gene>
<dbReference type="STRING" id="1195763.ABT56_17760"/>
<evidence type="ECO:0000313" key="4">
    <source>
        <dbReference type="Proteomes" id="UP000036097"/>
    </source>
</evidence>